<evidence type="ECO:0000256" key="3">
    <source>
        <dbReference type="ARBA" id="ARBA00023082"/>
    </source>
</evidence>
<dbReference type="Proteomes" id="UP000469215">
    <property type="component" value="Unassembled WGS sequence"/>
</dbReference>
<dbReference type="Pfam" id="PF04542">
    <property type="entry name" value="Sigma70_r2"/>
    <property type="match status" value="1"/>
</dbReference>
<dbReference type="InterPro" id="IPR013249">
    <property type="entry name" value="RNA_pol_sigma70_r4_t2"/>
</dbReference>
<evidence type="ECO:0000259" key="6">
    <source>
        <dbReference type="Pfam" id="PF08281"/>
    </source>
</evidence>
<feature type="domain" description="RNA polymerase sigma-70 region 2" evidence="5">
    <location>
        <begin position="35"/>
        <end position="99"/>
    </location>
</feature>
<keyword evidence="4" id="KW-0804">Transcription</keyword>
<comment type="caution">
    <text evidence="7">The sequence shown here is derived from an EMBL/GenBank/DDBJ whole genome shotgun (WGS) entry which is preliminary data.</text>
</comment>
<keyword evidence="3" id="KW-0731">Sigma factor</keyword>
<evidence type="ECO:0000259" key="5">
    <source>
        <dbReference type="Pfam" id="PF04542"/>
    </source>
</evidence>
<dbReference type="Gene3D" id="1.10.10.10">
    <property type="entry name" value="Winged helix-like DNA-binding domain superfamily/Winged helix DNA-binding domain"/>
    <property type="match status" value="1"/>
</dbReference>
<dbReference type="InterPro" id="IPR013325">
    <property type="entry name" value="RNA_pol_sigma_r2"/>
</dbReference>
<evidence type="ECO:0000313" key="8">
    <source>
        <dbReference type="Proteomes" id="UP000469215"/>
    </source>
</evidence>
<protein>
    <submittedName>
        <fullName evidence="7">Sigma-70 family RNA polymerase sigma factor</fullName>
    </submittedName>
</protein>
<dbReference type="InterPro" id="IPR014284">
    <property type="entry name" value="RNA_pol_sigma-70_dom"/>
</dbReference>
<dbReference type="GO" id="GO:0003677">
    <property type="term" value="F:DNA binding"/>
    <property type="evidence" value="ECO:0007669"/>
    <property type="project" value="InterPro"/>
</dbReference>
<sequence length="193" mass="21245">MPTDDHDHPPPAGDVEAALILRIQNGDTAAFNEVFHRMGGMLLAVVVRIVRDRALAEEVLQECFVELWKRSDRFDPQRGSGRGWLVGMCRRRAIDCVRSVQAARDRDAADAARAAATPGQSVEQTVEARLASDDAARALAGLPGEQAEPIYLSYFCGLSHEQIARRLDRPLGTVKTRIRDGMKKLRFALGEGP</sequence>
<accession>A0A6N9H481</accession>
<dbReference type="InterPro" id="IPR036388">
    <property type="entry name" value="WH-like_DNA-bd_sf"/>
</dbReference>
<dbReference type="NCBIfam" id="TIGR02937">
    <property type="entry name" value="sigma70-ECF"/>
    <property type="match status" value="1"/>
</dbReference>
<organism evidence="7 8">
    <name type="scientific">Brevibacterium rongguiense</name>
    <dbReference type="NCBI Taxonomy" id="2695267"/>
    <lineage>
        <taxon>Bacteria</taxon>
        <taxon>Bacillati</taxon>
        <taxon>Actinomycetota</taxon>
        <taxon>Actinomycetes</taxon>
        <taxon>Micrococcales</taxon>
        <taxon>Brevibacteriaceae</taxon>
        <taxon>Brevibacterium</taxon>
    </lineage>
</organism>
<dbReference type="GO" id="GO:0006352">
    <property type="term" value="P:DNA-templated transcription initiation"/>
    <property type="evidence" value="ECO:0007669"/>
    <property type="project" value="InterPro"/>
</dbReference>
<dbReference type="GO" id="GO:0016987">
    <property type="term" value="F:sigma factor activity"/>
    <property type="evidence" value="ECO:0007669"/>
    <property type="project" value="UniProtKB-KW"/>
</dbReference>
<gene>
    <name evidence="7" type="ORF">GSY69_01675</name>
</gene>
<dbReference type="PANTHER" id="PTHR43133">
    <property type="entry name" value="RNA POLYMERASE ECF-TYPE SIGMA FACTO"/>
    <property type="match status" value="1"/>
</dbReference>
<feature type="domain" description="RNA polymerase sigma factor 70 region 4 type 2" evidence="6">
    <location>
        <begin position="136"/>
        <end position="185"/>
    </location>
</feature>
<dbReference type="Gene3D" id="1.10.1740.10">
    <property type="match status" value="1"/>
</dbReference>
<dbReference type="InterPro" id="IPR007627">
    <property type="entry name" value="RNA_pol_sigma70_r2"/>
</dbReference>
<reference evidence="7 8" key="1">
    <citation type="submission" date="2020-01" db="EMBL/GenBank/DDBJ databases">
        <authorList>
            <person name="Deng T."/>
        </authorList>
    </citation>
    <scope>NUCLEOTIDE SEQUENCE [LARGE SCALE GENOMIC DNA]</scope>
    <source>
        <strain evidence="7 8">5221</strain>
    </source>
</reference>
<dbReference type="CDD" id="cd06171">
    <property type="entry name" value="Sigma70_r4"/>
    <property type="match status" value="1"/>
</dbReference>
<dbReference type="PANTHER" id="PTHR43133:SF66">
    <property type="entry name" value="ECF RNA POLYMERASE SIGMA FACTOR SIGK"/>
    <property type="match status" value="1"/>
</dbReference>
<dbReference type="InterPro" id="IPR039425">
    <property type="entry name" value="RNA_pol_sigma-70-like"/>
</dbReference>
<evidence type="ECO:0000256" key="1">
    <source>
        <dbReference type="ARBA" id="ARBA00010641"/>
    </source>
</evidence>
<keyword evidence="8" id="KW-1185">Reference proteome</keyword>
<name>A0A6N9H481_9MICO</name>
<evidence type="ECO:0000256" key="2">
    <source>
        <dbReference type="ARBA" id="ARBA00023015"/>
    </source>
</evidence>
<keyword evidence="2" id="KW-0805">Transcription regulation</keyword>
<dbReference type="SUPFAM" id="SSF88946">
    <property type="entry name" value="Sigma2 domain of RNA polymerase sigma factors"/>
    <property type="match status" value="1"/>
</dbReference>
<proteinExistence type="inferred from homology"/>
<dbReference type="AlphaFoldDB" id="A0A6N9H481"/>
<comment type="similarity">
    <text evidence="1">Belongs to the sigma-70 factor family. ECF subfamily.</text>
</comment>
<dbReference type="SUPFAM" id="SSF88659">
    <property type="entry name" value="Sigma3 and sigma4 domains of RNA polymerase sigma factors"/>
    <property type="match status" value="1"/>
</dbReference>
<evidence type="ECO:0000256" key="4">
    <source>
        <dbReference type="ARBA" id="ARBA00023163"/>
    </source>
</evidence>
<dbReference type="Pfam" id="PF08281">
    <property type="entry name" value="Sigma70_r4_2"/>
    <property type="match status" value="1"/>
</dbReference>
<dbReference type="InterPro" id="IPR013324">
    <property type="entry name" value="RNA_pol_sigma_r3/r4-like"/>
</dbReference>
<dbReference type="EMBL" id="WWEQ01000004">
    <property type="protein sequence ID" value="MYM18719.1"/>
    <property type="molecule type" value="Genomic_DNA"/>
</dbReference>
<evidence type="ECO:0000313" key="7">
    <source>
        <dbReference type="EMBL" id="MYM18719.1"/>
    </source>
</evidence>